<dbReference type="PANTHER" id="PTHR21666">
    <property type="entry name" value="PEPTIDASE-RELATED"/>
    <property type="match status" value="1"/>
</dbReference>
<accession>A0A544T0E8</accession>
<evidence type="ECO:0008006" key="5">
    <source>
        <dbReference type="Google" id="ProtNLM"/>
    </source>
</evidence>
<dbReference type="InterPro" id="IPR050570">
    <property type="entry name" value="Cell_wall_metabolism_enzyme"/>
</dbReference>
<dbReference type="AlphaFoldDB" id="A0A544T0E8"/>
<name>A0A544T0E8_9BACI</name>
<feature type="domain" description="Peptidoglycan binding-like" evidence="1">
    <location>
        <begin position="138"/>
        <end position="191"/>
    </location>
</feature>
<evidence type="ECO:0000313" key="3">
    <source>
        <dbReference type="EMBL" id="TQR10937.1"/>
    </source>
</evidence>
<dbReference type="InterPro" id="IPR002477">
    <property type="entry name" value="Peptidoglycan-bd-like"/>
</dbReference>
<dbReference type="EMBL" id="VDGG01000033">
    <property type="protein sequence ID" value="TQR10937.1"/>
    <property type="molecule type" value="Genomic_DNA"/>
</dbReference>
<dbReference type="SUPFAM" id="SSF47090">
    <property type="entry name" value="PGBD-like"/>
    <property type="match status" value="1"/>
</dbReference>
<evidence type="ECO:0000259" key="1">
    <source>
        <dbReference type="Pfam" id="PF01471"/>
    </source>
</evidence>
<evidence type="ECO:0000259" key="2">
    <source>
        <dbReference type="Pfam" id="PF01551"/>
    </source>
</evidence>
<dbReference type="InterPro" id="IPR016047">
    <property type="entry name" value="M23ase_b-sheet_dom"/>
</dbReference>
<dbReference type="CDD" id="cd12797">
    <property type="entry name" value="M23_peptidase"/>
    <property type="match status" value="1"/>
</dbReference>
<comment type="caution">
    <text evidence="3">The sequence shown here is derived from an EMBL/GenBank/DDBJ whole genome shotgun (WGS) entry which is preliminary data.</text>
</comment>
<dbReference type="Gene3D" id="2.70.70.10">
    <property type="entry name" value="Glucose Permease (Domain IIA)"/>
    <property type="match status" value="1"/>
</dbReference>
<protein>
    <recommendedName>
        <fullName evidence="5">Peptidase M23</fullName>
    </recommendedName>
</protein>
<dbReference type="Pfam" id="PF01471">
    <property type="entry name" value="PG_binding_1"/>
    <property type="match status" value="1"/>
</dbReference>
<dbReference type="InterPro" id="IPR036366">
    <property type="entry name" value="PGBDSf"/>
</dbReference>
<dbReference type="InterPro" id="IPR036365">
    <property type="entry name" value="PGBD-like_sf"/>
</dbReference>
<sequence length="266" mass="29264">MFIRPCEGRITSRFSSLRKHPITGEWKAHKGVDFGSDGSSIIKASEKGTVKRAGVIGGYGNTVILIHQLNGKKYETLYAHLKSISVKAGQTVEQGQQIGIKGTTGNSTGVHLHFEMHIPTYEPGQPNAVNPLHYIVDSEVGEIQKMFVFLGYSLQVDGIEGPKTEATIKEFQESKGLVADGIIGDITLAALNNTVALKKEELSMAEPKLTAGQEAIRQEAMRLKITDGNDPFKNVTQYYAWAVALPIAQKVEQLEKRMEELEKKLK</sequence>
<dbReference type="InterPro" id="IPR011055">
    <property type="entry name" value="Dup_hybrid_motif"/>
</dbReference>
<evidence type="ECO:0000313" key="4">
    <source>
        <dbReference type="Proteomes" id="UP000318937"/>
    </source>
</evidence>
<proteinExistence type="predicted"/>
<feature type="domain" description="M23ase beta-sheet core" evidence="2">
    <location>
        <begin position="28"/>
        <end position="118"/>
    </location>
</feature>
<organism evidence="3 4">
    <name type="scientific">Psychrobacillus soli</name>
    <dbReference type="NCBI Taxonomy" id="1543965"/>
    <lineage>
        <taxon>Bacteria</taxon>
        <taxon>Bacillati</taxon>
        <taxon>Bacillota</taxon>
        <taxon>Bacilli</taxon>
        <taxon>Bacillales</taxon>
        <taxon>Bacillaceae</taxon>
        <taxon>Psychrobacillus</taxon>
    </lineage>
</organism>
<dbReference type="Gene3D" id="1.10.101.10">
    <property type="entry name" value="PGBD-like superfamily/PGBD"/>
    <property type="match status" value="1"/>
</dbReference>
<dbReference type="Pfam" id="PF01551">
    <property type="entry name" value="Peptidase_M23"/>
    <property type="match status" value="1"/>
</dbReference>
<dbReference type="Proteomes" id="UP000318937">
    <property type="component" value="Unassembled WGS sequence"/>
</dbReference>
<gene>
    <name evidence="3" type="ORF">FG383_14535</name>
</gene>
<dbReference type="PANTHER" id="PTHR21666:SF270">
    <property type="entry name" value="MUREIN HYDROLASE ACTIVATOR ENVC"/>
    <property type="match status" value="1"/>
</dbReference>
<reference evidence="3 4" key="1">
    <citation type="submission" date="2019-05" db="EMBL/GenBank/DDBJ databases">
        <title>Psychrobacillus vulpis sp. nov., a new species isolated from feces of a red fox that inhabits in The Tablas de Daimiel Natural Park, Albacete, Spain.</title>
        <authorList>
            <person name="Rodriguez M."/>
            <person name="Reina J.C."/>
            <person name="Bejar V."/>
            <person name="Llamas I."/>
        </authorList>
    </citation>
    <scope>NUCLEOTIDE SEQUENCE [LARGE SCALE GENOMIC DNA]</scope>
    <source>
        <strain evidence="3 4">NHI-2</strain>
    </source>
</reference>
<keyword evidence="4" id="KW-1185">Reference proteome</keyword>
<dbReference type="OrthoDB" id="9805070at2"/>
<dbReference type="RefSeq" id="WP_142608118.1">
    <property type="nucleotide sequence ID" value="NZ_VDGG01000033.1"/>
</dbReference>
<dbReference type="GO" id="GO:0004222">
    <property type="term" value="F:metalloendopeptidase activity"/>
    <property type="evidence" value="ECO:0007669"/>
    <property type="project" value="TreeGrafter"/>
</dbReference>
<dbReference type="SUPFAM" id="SSF51261">
    <property type="entry name" value="Duplicated hybrid motif"/>
    <property type="match status" value="1"/>
</dbReference>